<organism evidence="2 3">
    <name type="scientific">Salipiger pallidus</name>
    <dbReference type="NCBI Taxonomy" id="1775170"/>
    <lineage>
        <taxon>Bacteria</taxon>
        <taxon>Pseudomonadati</taxon>
        <taxon>Pseudomonadota</taxon>
        <taxon>Alphaproteobacteria</taxon>
        <taxon>Rhodobacterales</taxon>
        <taxon>Roseobacteraceae</taxon>
        <taxon>Salipiger</taxon>
    </lineage>
</organism>
<dbReference type="Proteomes" id="UP000617145">
    <property type="component" value="Unassembled WGS sequence"/>
</dbReference>
<evidence type="ECO:0000313" key="3">
    <source>
        <dbReference type="Proteomes" id="UP000617145"/>
    </source>
</evidence>
<dbReference type="RefSeq" id="WP_188791595.1">
    <property type="nucleotide sequence ID" value="NZ_BMJV01000008.1"/>
</dbReference>
<dbReference type="SUPFAM" id="SSF82771">
    <property type="entry name" value="GIY-YIG endonuclease"/>
    <property type="match status" value="1"/>
</dbReference>
<gene>
    <name evidence="2" type="ORF">GCM10011415_35240</name>
</gene>
<dbReference type="Gene3D" id="3.40.1440.10">
    <property type="entry name" value="GIY-YIG endonuclease"/>
    <property type="match status" value="1"/>
</dbReference>
<dbReference type="InterPro" id="IPR000305">
    <property type="entry name" value="GIY-YIG_endonuc"/>
</dbReference>
<dbReference type="CDD" id="cd10446">
    <property type="entry name" value="GIY-YIG_unchar_1"/>
    <property type="match status" value="1"/>
</dbReference>
<dbReference type="AlphaFoldDB" id="A0A8J2ZN16"/>
<comment type="caution">
    <text evidence="2">The sequence shown here is derived from an EMBL/GenBank/DDBJ whole genome shotgun (WGS) entry which is preliminary data.</text>
</comment>
<sequence>MLFQDFLRLHALPEGEVALCLHKSNDPVRRKALAILAEERPDLFDAFQSTHAPGPEATLRARPYLASFLSAPDGDAIFLGMFSREAGPVLSLKEWQEDPLLCEMRERIDGHLAPAEQGVDRLVGRTRFDLNRLARFSDLEKRLICRDPGGRAYMRLAETTPLQVRELRRHAHVAPPMPDWTELSLTRSDITTLPRQWAATLRHWRGIYLIVDESDGQRYVGSAYGAENLLGRWQRHVAGDVGVPVELRPRDPSRFRFSILELMAPTALVEDVVACENSWKLRLDTRRNGLNEN</sequence>
<evidence type="ECO:0000313" key="2">
    <source>
        <dbReference type="EMBL" id="GGG82471.1"/>
    </source>
</evidence>
<dbReference type="InterPro" id="IPR035901">
    <property type="entry name" value="GIY-YIG_endonuc_sf"/>
</dbReference>
<name>A0A8J2ZN16_9RHOB</name>
<dbReference type="EMBL" id="BMJV01000008">
    <property type="protein sequence ID" value="GGG82471.1"/>
    <property type="molecule type" value="Genomic_DNA"/>
</dbReference>
<dbReference type="PROSITE" id="PS50164">
    <property type="entry name" value="GIY_YIG"/>
    <property type="match status" value="1"/>
</dbReference>
<reference evidence="2" key="2">
    <citation type="submission" date="2020-09" db="EMBL/GenBank/DDBJ databases">
        <authorList>
            <person name="Sun Q."/>
            <person name="Zhou Y."/>
        </authorList>
    </citation>
    <scope>NUCLEOTIDE SEQUENCE</scope>
    <source>
        <strain evidence="2">CGMCC 1.15762</strain>
    </source>
</reference>
<feature type="domain" description="GIY-YIG" evidence="1">
    <location>
        <begin position="203"/>
        <end position="292"/>
    </location>
</feature>
<reference evidence="2" key="1">
    <citation type="journal article" date="2014" name="Int. J. Syst. Evol. Microbiol.">
        <title>Complete genome sequence of Corynebacterium casei LMG S-19264T (=DSM 44701T), isolated from a smear-ripened cheese.</title>
        <authorList>
            <consortium name="US DOE Joint Genome Institute (JGI-PGF)"/>
            <person name="Walter F."/>
            <person name="Albersmeier A."/>
            <person name="Kalinowski J."/>
            <person name="Ruckert C."/>
        </authorList>
    </citation>
    <scope>NUCLEOTIDE SEQUENCE</scope>
    <source>
        <strain evidence="2">CGMCC 1.15762</strain>
    </source>
</reference>
<protein>
    <recommendedName>
        <fullName evidence="1">GIY-YIG domain-containing protein</fullName>
    </recommendedName>
</protein>
<evidence type="ECO:0000259" key="1">
    <source>
        <dbReference type="PROSITE" id="PS50164"/>
    </source>
</evidence>
<proteinExistence type="predicted"/>
<accession>A0A8J2ZN16</accession>
<keyword evidence="3" id="KW-1185">Reference proteome</keyword>